<evidence type="ECO:0000313" key="1">
    <source>
        <dbReference type="Ensembl" id="ENSELUP00000086627.1"/>
    </source>
</evidence>
<protein>
    <submittedName>
        <fullName evidence="1">Uncharacterized protein</fullName>
    </submittedName>
</protein>
<dbReference type="AlphaFoldDB" id="A0AAY5KJP3"/>
<reference evidence="1" key="3">
    <citation type="submission" date="2025-09" db="UniProtKB">
        <authorList>
            <consortium name="Ensembl"/>
        </authorList>
    </citation>
    <scope>IDENTIFICATION</scope>
</reference>
<name>A0AAY5KJP3_ESOLU</name>
<dbReference type="Ensembl" id="ENSELUT00000097839.1">
    <property type="protein sequence ID" value="ENSELUP00000086627.1"/>
    <property type="gene ID" value="ENSELUG00000043977.1"/>
</dbReference>
<keyword evidence="2" id="KW-1185">Reference proteome</keyword>
<sequence length="104" mass="11863">KSPNHFRMPDVYGNCNGSFLNLGTEETLGQCSCRGCAEWTDRRSPHGSGRCSSRQAETRQPYCVTSPSVCPVPRDEHGLTHVHIQEEVTWKLWRKEKHLLTPQK</sequence>
<organism evidence="1 2">
    <name type="scientific">Esox lucius</name>
    <name type="common">Northern pike</name>
    <dbReference type="NCBI Taxonomy" id="8010"/>
    <lineage>
        <taxon>Eukaryota</taxon>
        <taxon>Metazoa</taxon>
        <taxon>Chordata</taxon>
        <taxon>Craniata</taxon>
        <taxon>Vertebrata</taxon>
        <taxon>Euteleostomi</taxon>
        <taxon>Actinopterygii</taxon>
        <taxon>Neopterygii</taxon>
        <taxon>Teleostei</taxon>
        <taxon>Protacanthopterygii</taxon>
        <taxon>Esociformes</taxon>
        <taxon>Esocidae</taxon>
        <taxon>Esox</taxon>
    </lineage>
</organism>
<evidence type="ECO:0000313" key="2">
    <source>
        <dbReference type="Proteomes" id="UP000265140"/>
    </source>
</evidence>
<reference evidence="1 2" key="1">
    <citation type="submission" date="2020-02" db="EMBL/GenBank/DDBJ databases">
        <title>Esox lucius (northern pike) genome, fEsoLuc1, primary haplotype.</title>
        <authorList>
            <person name="Myers G."/>
            <person name="Karagic N."/>
            <person name="Meyer A."/>
            <person name="Pippel M."/>
            <person name="Reichard M."/>
            <person name="Winkler S."/>
            <person name="Tracey A."/>
            <person name="Sims Y."/>
            <person name="Howe K."/>
            <person name="Rhie A."/>
            <person name="Formenti G."/>
            <person name="Durbin R."/>
            <person name="Fedrigo O."/>
            <person name="Jarvis E.D."/>
        </authorList>
    </citation>
    <scope>NUCLEOTIDE SEQUENCE [LARGE SCALE GENOMIC DNA]</scope>
</reference>
<accession>A0AAY5KJP3</accession>
<proteinExistence type="predicted"/>
<dbReference type="Proteomes" id="UP000265140">
    <property type="component" value="Chromosome 16"/>
</dbReference>
<reference evidence="1" key="2">
    <citation type="submission" date="2025-08" db="UniProtKB">
        <authorList>
            <consortium name="Ensembl"/>
        </authorList>
    </citation>
    <scope>IDENTIFICATION</scope>
</reference>